<gene>
    <name evidence="3" type="ORF">SCARR_01010</name>
</gene>
<dbReference type="Pfam" id="PF07940">
    <property type="entry name" value="Hepar_II_III_C"/>
    <property type="match status" value="1"/>
</dbReference>
<dbReference type="InterPro" id="IPR012480">
    <property type="entry name" value="Hepar_II_III_C"/>
</dbReference>
<dbReference type="Gene3D" id="1.50.10.100">
    <property type="entry name" value="Chondroitin AC/alginate lyase"/>
    <property type="match status" value="1"/>
</dbReference>
<accession>A0A6C2UIC0</accession>
<reference evidence="3 4" key="1">
    <citation type="submission" date="2019-04" db="EMBL/GenBank/DDBJ databases">
        <authorList>
            <person name="Van Vliet M D."/>
        </authorList>
    </citation>
    <scope>NUCLEOTIDE SEQUENCE [LARGE SCALE GENOMIC DNA]</scope>
    <source>
        <strain evidence="3 4">F21</strain>
    </source>
</reference>
<dbReference type="AlphaFoldDB" id="A0A6C2UIC0"/>
<evidence type="ECO:0000259" key="2">
    <source>
        <dbReference type="Pfam" id="PF07940"/>
    </source>
</evidence>
<feature type="domain" description="Heparinase II/III-like C-terminal" evidence="2">
    <location>
        <begin position="403"/>
        <end position="529"/>
    </location>
</feature>
<evidence type="ECO:0000313" key="3">
    <source>
        <dbReference type="EMBL" id="VGO18956.1"/>
    </source>
</evidence>
<protein>
    <recommendedName>
        <fullName evidence="2">Heparinase II/III-like C-terminal domain-containing protein</fullName>
    </recommendedName>
</protein>
<dbReference type="Gene3D" id="2.70.98.70">
    <property type="match status" value="1"/>
</dbReference>
<dbReference type="GO" id="GO:0016829">
    <property type="term" value="F:lyase activity"/>
    <property type="evidence" value="ECO:0007669"/>
    <property type="project" value="InterPro"/>
</dbReference>
<proteinExistence type="predicted"/>
<evidence type="ECO:0000313" key="4">
    <source>
        <dbReference type="Proteomes" id="UP000346198"/>
    </source>
</evidence>
<dbReference type="InterPro" id="IPR008929">
    <property type="entry name" value="Chondroitin_lyas"/>
</dbReference>
<name>A0A6C2UIC0_9BACT</name>
<dbReference type="EMBL" id="CAAHFH010000001">
    <property type="protein sequence ID" value="VGO18956.1"/>
    <property type="molecule type" value="Genomic_DNA"/>
</dbReference>
<dbReference type="Proteomes" id="UP000346198">
    <property type="component" value="Unassembled WGS sequence"/>
</dbReference>
<comment type="subcellular location">
    <subcellularLocation>
        <location evidence="1">Cell envelope</location>
    </subcellularLocation>
</comment>
<sequence length="763" mass="84776">MIIKMKRPVFSNLWNPIRGLTLSFISLLWFVCAAVSAPVDTHPHIIVTEPEFAQLRARSGKWPWSAMKEKAIHDATNLSFPRTEEVAPPTGRDKPIAAYELDCYRIQDIVSACALAYILDPDHKSIYLRKMETEVAGGMNYLRAEKEKQGPGGGGHLYSVRPASTAFMTYIALDIMHHDLSESVRKAMEEDCDYIADHHKPSWRESRYAIEGMKELYHQGNTKLFEEKKKAYRNYILKETSESGVFAAGPGYTRSRLYMDKRIQKKAFMDVCEVQGYHEFYSEPKFQVLYEWVFGYVMTPFGKSYTFGDTPPTKEFDHWSVAALRANRFSEKAQRYAAHTIGTYRDEFVKGRLLHYLLCDVAPLDAESPPSRIFKDGGAWLMEDADSDRALAVALWNLNMHPVSHAHKDVNAIHIAAYGEHIFRNSGYDGWANGEWKWIHNTAESSNVVLINGVDHVDKQGAGITEGFVGCDIEYASGSSGKALPNGHHQRNVVFVKPRDGKSGYFILIDEVHATDASASVNVVLHPNSASDPVVVAEKQTYQWNIEGCNYSGHPVQSTVFQGTPPESVEIKVGYKGSYSNCSQFYGKYLYATYPTDEQGQAGIVSVIFPHDDAHPVAGMTRVSLPEASGVALDHGDGVMDTVLSASQLEEVTREGVCFEGMATVYRQVAGSLQTYFIRKGTKFNDGASERRGFESDAEVSLFMNDKLGRIISAGANVKFFCSGITAVNIDGNPAPLTGSGAGWLEVHVASGSHTIQLVVRSR</sequence>
<keyword evidence="4" id="KW-1185">Reference proteome</keyword>
<evidence type="ECO:0000256" key="1">
    <source>
        <dbReference type="ARBA" id="ARBA00004196"/>
    </source>
</evidence>
<organism evidence="3 4">
    <name type="scientific">Pontiella sulfatireligans</name>
    <dbReference type="NCBI Taxonomy" id="2750658"/>
    <lineage>
        <taxon>Bacteria</taxon>
        <taxon>Pseudomonadati</taxon>
        <taxon>Kiritimatiellota</taxon>
        <taxon>Kiritimatiellia</taxon>
        <taxon>Kiritimatiellales</taxon>
        <taxon>Pontiellaceae</taxon>
        <taxon>Pontiella</taxon>
    </lineage>
</organism>
<dbReference type="GO" id="GO:0030313">
    <property type="term" value="C:cell envelope"/>
    <property type="evidence" value="ECO:0007669"/>
    <property type="project" value="UniProtKB-SubCell"/>
</dbReference>